<dbReference type="AlphaFoldDB" id="A0A392TUY0"/>
<evidence type="ECO:0000313" key="1">
    <source>
        <dbReference type="EMBL" id="MCI64991.1"/>
    </source>
</evidence>
<dbReference type="Proteomes" id="UP000265520">
    <property type="component" value="Unassembled WGS sequence"/>
</dbReference>
<proteinExistence type="predicted"/>
<feature type="non-terminal residue" evidence="1">
    <location>
        <position position="1"/>
    </location>
</feature>
<sequence length="59" mass="6633">SVTIKVDNLSAINLGKNPIALGRSKHNKMRFHYLTEQVSNGTLMLEHCRIELQVADLLT</sequence>
<comment type="caution">
    <text evidence="1">The sequence shown here is derived from an EMBL/GenBank/DDBJ whole genome shotgun (WGS) entry which is preliminary data.</text>
</comment>
<organism evidence="1 2">
    <name type="scientific">Trifolium medium</name>
    <dbReference type="NCBI Taxonomy" id="97028"/>
    <lineage>
        <taxon>Eukaryota</taxon>
        <taxon>Viridiplantae</taxon>
        <taxon>Streptophyta</taxon>
        <taxon>Embryophyta</taxon>
        <taxon>Tracheophyta</taxon>
        <taxon>Spermatophyta</taxon>
        <taxon>Magnoliopsida</taxon>
        <taxon>eudicotyledons</taxon>
        <taxon>Gunneridae</taxon>
        <taxon>Pentapetalae</taxon>
        <taxon>rosids</taxon>
        <taxon>fabids</taxon>
        <taxon>Fabales</taxon>
        <taxon>Fabaceae</taxon>
        <taxon>Papilionoideae</taxon>
        <taxon>50 kb inversion clade</taxon>
        <taxon>NPAAA clade</taxon>
        <taxon>Hologalegina</taxon>
        <taxon>IRL clade</taxon>
        <taxon>Trifolieae</taxon>
        <taxon>Trifolium</taxon>
    </lineage>
</organism>
<evidence type="ECO:0000313" key="2">
    <source>
        <dbReference type="Proteomes" id="UP000265520"/>
    </source>
</evidence>
<dbReference type="CDD" id="cd09272">
    <property type="entry name" value="RNase_HI_RT_Ty1"/>
    <property type="match status" value="1"/>
</dbReference>
<reference evidence="1 2" key="1">
    <citation type="journal article" date="2018" name="Front. Plant Sci.">
        <title>Red Clover (Trifolium pratense) and Zigzag Clover (T. medium) - A Picture of Genomic Similarities and Differences.</title>
        <authorList>
            <person name="Dluhosova J."/>
            <person name="Istvanek J."/>
            <person name="Nedelnik J."/>
            <person name="Repkova J."/>
        </authorList>
    </citation>
    <scope>NUCLEOTIDE SEQUENCE [LARGE SCALE GENOMIC DNA]</scope>
    <source>
        <strain evidence="2">cv. 10/8</strain>
        <tissue evidence="1">Leaf</tissue>
    </source>
</reference>
<dbReference type="EMBL" id="LXQA010667458">
    <property type="protein sequence ID" value="MCI64991.1"/>
    <property type="molecule type" value="Genomic_DNA"/>
</dbReference>
<protein>
    <submittedName>
        <fullName evidence="1">Cationic amino acid transporter 1-like</fullName>
    </submittedName>
</protein>
<accession>A0A392TUY0</accession>
<keyword evidence="2" id="KW-1185">Reference proteome</keyword>
<name>A0A392TUY0_9FABA</name>